<dbReference type="AlphaFoldDB" id="A0A2W5N8M3"/>
<dbReference type="CDD" id="cd00090">
    <property type="entry name" value="HTH_ARSR"/>
    <property type="match status" value="1"/>
</dbReference>
<evidence type="ECO:0000256" key="2">
    <source>
        <dbReference type="ARBA" id="ARBA00023125"/>
    </source>
</evidence>
<dbReference type="InterPro" id="IPR036390">
    <property type="entry name" value="WH_DNA-bd_sf"/>
</dbReference>
<dbReference type="InterPro" id="IPR036388">
    <property type="entry name" value="WH-like_DNA-bd_sf"/>
</dbReference>
<dbReference type="PANTHER" id="PTHR33154:SF12">
    <property type="entry name" value="TRANSCRIPTIONAL REGULATORY PROTEIN"/>
    <property type="match status" value="1"/>
</dbReference>
<gene>
    <name evidence="5" type="ORF">DI551_01385</name>
</gene>
<evidence type="ECO:0000259" key="4">
    <source>
        <dbReference type="PROSITE" id="PS50987"/>
    </source>
</evidence>
<evidence type="ECO:0000256" key="3">
    <source>
        <dbReference type="ARBA" id="ARBA00023163"/>
    </source>
</evidence>
<reference evidence="5 6" key="1">
    <citation type="submission" date="2017-08" db="EMBL/GenBank/DDBJ databases">
        <title>Infants hospitalized years apart are colonized by the same room-sourced microbial strains.</title>
        <authorList>
            <person name="Brooks B."/>
            <person name="Olm M.R."/>
            <person name="Firek B.A."/>
            <person name="Baker R."/>
            <person name="Thomas B.C."/>
            <person name="Morowitz M.J."/>
            <person name="Banfield J.F."/>
        </authorList>
    </citation>
    <scope>NUCLEOTIDE SEQUENCE [LARGE SCALE GENOMIC DNA]</scope>
    <source>
        <strain evidence="5">S2_005_002_R2_29</strain>
    </source>
</reference>
<protein>
    <submittedName>
        <fullName evidence="5">Transcriptional regulator</fullName>
    </submittedName>
</protein>
<dbReference type="SMART" id="SM00418">
    <property type="entry name" value="HTH_ARSR"/>
    <property type="match status" value="1"/>
</dbReference>
<dbReference type="EMBL" id="QFQB01000004">
    <property type="protein sequence ID" value="PZQ48649.1"/>
    <property type="molecule type" value="Genomic_DNA"/>
</dbReference>
<evidence type="ECO:0000256" key="1">
    <source>
        <dbReference type="ARBA" id="ARBA00023015"/>
    </source>
</evidence>
<keyword evidence="2" id="KW-0238">DNA-binding</keyword>
<feature type="domain" description="HTH arsR-type" evidence="4">
    <location>
        <begin position="7"/>
        <end position="100"/>
    </location>
</feature>
<dbReference type="GO" id="GO:0003677">
    <property type="term" value="F:DNA binding"/>
    <property type="evidence" value="ECO:0007669"/>
    <property type="project" value="UniProtKB-KW"/>
</dbReference>
<sequence>MARGFTHPRIEDITLNEILHALADPVRRNVVQKLMSGEVLNCSNTCSKLSPSTVSFHYKILREAGLVYSEKKGVEVLNTLRSNDVNARFPGLLDAILNCSKNAP</sequence>
<dbReference type="Gene3D" id="1.10.10.10">
    <property type="entry name" value="Winged helix-like DNA-binding domain superfamily/Winged helix DNA-binding domain"/>
    <property type="match status" value="1"/>
</dbReference>
<dbReference type="Pfam" id="PF12840">
    <property type="entry name" value="HTH_20"/>
    <property type="match status" value="1"/>
</dbReference>
<dbReference type="PROSITE" id="PS50987">
    <property type="entry name" value="HTH_ARSR_2"/>
    <property type="match status" value="1"/>
</dbReference>
<dbReference type="InterPro" id="IPR051081">
    <property type="entry name" value="HTH_MetalResp_TranReg"/>
</dbReference>
<comment type="caution">
    <text evidence="5">The sequence shown here is derived from an EMBL/GenBank/DDBJ whole genome shotgun (WGS) entry which is preliminary data.</text>
</comment>
<keyword evidence="3" id="KW-0804">Transcription</keyword>
<dbReference type="InterPro" id="IPR001845">
    <property type="entry name" value="HTH_ArsR_DNA-bd_dom"/>
</dbReference>
<keyword evidence="1" id="KW-0805">Transcription regulation</keyword>
<proteinExistence type="predicted"/>
<accession>A0A2W5N8M3</accession>
<dbReference type="PANTHER" id="PTHR33154">
    <property type="entry name" value="TRANSCRIPTIONAL REGULATOR, ARSR FAMILY"/>
    <property type="match status" value="1"/>
</dbReference>
<evidence type="ECO:0000313" key="6">
    <source>
        <dbReference type="Proteomes" id="UP000249417"/>
    </source>
</evidence>
<name>A0A2W5N8M3_9BACT</name>
<dbReference type="SUPFAM" id="SSF46785">
    <property type="entry name" value="Winged helix' DNA-binding domain"/>
    <property type="match status" value="1"/>
</dbReference>
<dbReference type="Proteomes" id="UP000249417">
    <property type="component" value="Unassembled WGS sequence"/>
</dbReference>
<evidence type="ECO:0000313" key="5">
    <source>
        <dbReference type="EMBL" id="PZQ48649.1"/>
    </source>
</evidence>
<dbReference type="PRINTS" id="PR00778">
    <property type="entry name" value="HTHARSR"/>
</dbReference>
<dbReference type="GO" id="GO:0003700">
    <property type="term" value="F:DNA-binding transcription factor activity"/>
    <property type="evidence" value="ECO:0007669"/>
    <property type="project" value="InterPro"/>
</dbReference>
<dbReference type="InterPro" id="IPR011991">
    <property type="entry name" value="ArsR-like_HTH"/>
</dbReference>
<organism evidence="5 6">
    <name type="scientific">Micavibrio aeruginosavorus</name>
    <dbReference type="NCBI Taxonomy" id="349221"/>
    <lineage>
        <taxon>Bacteria</taxon>
        <taxon>Pseudomonadati</taxon>
        <taxon>Bdellovibrionota</taxon>
        <taxon>Bdellovibrionia</taxon>
        <taxon>Bdellovibrionales</taxon>
        <taxon>Pseudobdellovibrionaceae</taxon>
        <taxon>Micavibrio</taxon>
    </lineage>
</organism>